<dbReference type="PANTHER" id="PTHR30486:SF6">
    <property type="entry name" value="TYPE IV PILUS RETRACTATION ATPASE PILT"/>
    <property type="match status" value="1"/>
</dbReference>
<dbReference type="Pfam" id="PF00437">
    <property type="entry name" value="T2SSE"/>
    <property type="match status" value="1"/>
</dbReference>
<dbReference type="Proteomes" id="UP000578077">
    <property type="component" value="Unassembled WGS sequence"/>
</dbReference>
<evidence type="ECO:0000313" key="4">
    <source>
        <dbReference type="Proteomes" id="UP000578077"/>
    </source>
</evidence>
<dbReference type="AlphaFoldDB" id="A0A841EL21"/>
<feature type="domain" description="Bacterial type II secretion system protein E" evidence="2">
    <location>
        <begin position="95"/>
        <end position="366"/>
    </location>
</feature>
<comment type="caution">
    <text evidence="3">The sequence shown here is derived from an EMBL/GenBank/DDBJ whole genome shotgun (WGS) entry which is preliminary data.</text>
</comment>
<proteinExistence type="inferred from homology"/>
<sequence length="453" mass="48161">MSTPPHTPASSSGQWEPVVRELAAEATRRLQEAARADVAAERPMAAGDASHRRAQDIVAALLDERARRQLAGGQPVMPAEAEEQVRRQVLARVSGLGPLEALLADESVENITCIGADRVWVRRTGGVREQHPPLADSDEQLVDLIRRLATEAESGERRWDAAAPMLNVELPGGARLNAVLALSRRPSVTIRRHPVAHLGLVRLRRAGMVEDTAHDLLAAAVRARRNLVISGATNAGKTTLLRALADHIPPEERLVTIEDTLELNLDRLDEGQTHPECVALQGRPPNIEGHGEVSLADLVRQALRMSPDRVIVGETRGPETVAVLNAMSMGTDGSMTTLHASSSAGVFAKVAAYTAQSTERLSLEASGLLVAAAGPLIVHISNGEAGRMVTSVREVVGAEGGQVSSNEIYARDPATGEVSGADPPSPDTAQALQRAGFDPARLVAPAPEWGWAR</sequence>
<dbReference type="RefSeq" id="WP_312862629.1">
    <property type="nucleotide sequence ID" value="NZ_BAABKT010000012.1"/>
</dbReference>
<protein>
    <submittedName>
        <fullName evidence="3">Flp pilus assembly CpaF family ATPase</fullName>
    </submittedName>
</protein>
<gene>
    <name evidence="3" type="ORF">HNR25_003852</name>
</gene>
<dbReference type="InterPro" id="IPR050921">
    <property type="entry name" value="T4SS_GSP_E_ATPase"/>
</dbReference>
<dbReference type="InterPro" id="IPR001482">
    <property type="entry name" value="T2SS/T4SS_dom"/>
</dbReference>
<comment type="similarity">
    <text evidence="1">Belongs to the GSP E family.</text>
</comment>
<evidence type="ECO:0000256" key="1">
    <source>
        <dbReference type="ARBA" id="ARBA00006611"/>
    </source>
</evidence>
<accession>A0A841EL21</accession>
<reference evidence="3 4" key="1">
    <citation type="submission" date="2020-08" db="EMBL/GenBank/DDBJ databases">
        <title>Sequencing the genomes of 1000 actinobacteria strains.</title>
        <authorList>
            <person name="Klenk H.-P."/>
        </authorList>
    </citation>
    <scope>NUCLEOTIDE SEQUENCE [LARGE SCALE GENOMIC DNA]</scope>
    <source>
        <strain evidence="3 4">DSM 44593</strain>
    </source>
</reference>
<dbReference type="Gene3D" id="3.30.450.380">
    <property type="match status" value="1"/>
</dbReference>
<evidence type="ECO:0000313" key="3">
    <source>
        <dbReference type="EMBL" id="MBB6000101.1"/>
    </source>
</evidence>
<organism evidence="3 4">
    <name type="scientific">Streptomonospora salina</name>
    <dbReference type="NCBI Taxonomy" id="104205"/>
    <lineage>
        <taxon>Bacteria</taxon>
        <taxon>Bacillati</taxon>
        <taxon>Actinomycetota</taxon>
        <taxon>Actinomycetes</taxon>
        <taxon>Streptosporangiales</taxon>
        <taxon>Nocardiopsidaceae</taxon>
        <taxon>Streptomonospora</taxon>
    </lineage>
</organism>
<dbReference type="SUPFAM" id="SSF52540">
    <property type="entry name" value="P-loop containing nucleoside triphosphate hydrolases"/>
    <property type="match status" value="1"/>
</dbReference>
<dbReference type="InterPro" id="IPR027417">
    <property type="entry name" value="P-loop_NTPase"/>
</dbReference>
<keyword evidence="4" id="KW-1185">Reference proteome</keyword>
<dbReference type="PANTHER" id="PTHR30486">
    <property type="entry name" value="TWITCHING MOTILITY PROTEIN PILT"/>
    <property type="match status" value="1"/>
</dbReference>
<name>A0A841EL21_9ACTN</name>
<dbReference type="CDD" id="cd01130">
    <property type="entry name" value="VirB11-like_ATPase"/>
    <property type="match status" value="1"/>
</dbReference>
<dbReference type="Gene3D" id="3.40.50.300">
    <property type="entry name" value="P-loop containing nucleotide triphosphate hydrolases"/>
    <property type="match status" value="1"/>
</dbReference>
<dbReference type="GO" id="GO:0016887">
    <property type="term" value="F:ATP hydrolysis activity"/>
    <property type="evidence" value="ECO:0007669"/>
    <property type="project" value="InterPro"/>
</dbReference>
<dbReference type="EMBL" id="JACHLY010000001">
    <property type="protein sequence ID" value="MBB6000101.1"/>
    <property type="molecule type" value="Genomic_DNA"/>
</dbReference>
<evidence type="ECO:0000259" key="2">
    <source>
        <dbReference type="Pfam" id="PF00437"/>
    </source>
</evidence>